<feature type="transmembrane region" description="Helical" evidence="8">
    <location>
        <begin position="88"/>
        <end position="105"/>
    </location>
</feature>
<sequence>MKLTSRHFPLMIMIGITLFLLFFRLDNSRLAPWDEAWYATLARNIYKSGDIFNLSFNGKPFWDHPPLAFILMSISYAFLGINEFAARFPMALAGTVSVGLIYLTTEKLTGGKRFGLIAGLVLLSSRWFLLRARTANLEALLLLTQLGVFYFSIFAKKHKDLYPLWLVFGLSLLVKSVISVTLLPLVAIATYLVLKNEGRIRLNFLAPLLLVVSPWYLINGLKHGWPFFERNIFEIAFRGKGGFDTGIKELSKTLLYFRSSVHKWYWPSILSSVWGVFRIKDVNFRWLLLYLAITTIPYFASPTTEIWHLLPMLPAVALMIGYATKSVSNLVPKLMRDVFIWSSLVAVGIIAALSIKSYWPSLYYDWHEAFEAQLAISSKQYPYPLYLQDTTYVPTVVFYSEKPVSLIWDDKKLVDKIQRPFQIITREHMLLDAKDFTVVDKAGDTVLATFE</sequence>
<evidence type="ECO:0000256" key="7">
    <source>
        <dbReference type="ARBA" id="ARBA00023136"/>
    </source>
</evidence>
<evidence type="ECO:0000313" key="11">
    <source>
        <dbReference type="Proteomes" id="UP000034231"/>
    </source>
</evidence>
<feature type="transmembrane region" description="Helical" evidence="8">
    <location>
        <begin position="338"/>
        <end position="359"/>
    </location>
</feature>
<evidence type="ECO:0000256" key="5">
    <source>
        <dbReference type="ARBA" id="ARBA00022692"/>
    </source>
</evidence>
<dbReference type="Pfam" id="PF13231">
    <property type="entry name" value="PMT_2"/>
    <property type="match status" value="1"/>
</dbReference>
<comment type="subcellular location">
    <subcellularLocation>
        <location evidence="1">Cell membrane</location>
        <topology evidence="1">Multi-pass membrane protein</topology>
    </subcellularLocation>
</comment>
<dbReference type="InterPro" id="IPR038731">
    <property type="entry name" value="RgtA/B/C-like"/>
</dbReference>
<evidence type="ECO:0000256" key="2">
    <source>
        <dbReference type="ARBA" id="ARBA00022475"/>
    </source>
</evidence>
<evidence type="ECO:0000256" key="8">
    <source>
        <dbReference type="SAM" id="Phobius"/>
    </source>
</evidence>
<keyword evidence="2" id="KW-1003">Cell membrane</keyword>
<feature type="transmembrane region" description="Helical" evidence="8">
    <location>
        <begin position="284"/>
        <end position="300"/>
    </location>
</feature>
<dbReference type="PANTHER" id="PTHR33908:SF3">
    <property type="entry name" value="UNDECAPRENYL PHOSPHATE-ALPHA-4-AMINO-4-DEOXY-L-ARABINOSE ARABINOSYL TRANSFERASE"/>
    <property type="match status" value="1"/>
</dbReference>
<gene>
    <name evidence="10" type="ORF">US68_C0041G0002</name>
</gene>
<evidence type="ECO:0000256" key="6">
    <source>
        <dbReference type="ARBA" id="ARBA00022989"/>
    </source>
</evidence>
<keyword evidence="3 10" id="KW-0328">Glycosyltransferase</keyword>
<evidence type="ECO:0000256" key="4">
    <source>
        <dbReference type="ARBA" id="ARBA00022679"/>
    </source>
</evidence>
<dbReference type="AlphaFoldDB" id="A0A0G0KGA0"/>
<comment type="caution">
    <text evidence="10">The sequence shown here is derived from an EMBL/GenBank/DDBJ whole genome shotgun (WGS) entry which is preliminary data.</text>
</comment>
<feature type="domain" description="Glycosyltransferase RgtA/B/C/D-like" evidence="9">
    <location>
        <begin position="63"/>
        <end position="204"/>
    </location>
</feature>
<dbReference type="GO" id="GO:0009103">
    <property type="term" value="P:lipopolysaccharide biosynthetic process"/>
    <property type="evidence" value="ECO:0007669"/>
    <property type="project" value="UniProtKB-ARBA"/>
</dbReference>
<protein>
    <submittedName>
        <fullName evidence="10">Dolichyl-phosphate-mannose-protein mannosyltransferase family protein</fullName>
    </submittedName>
</protein>
<feature type="transmembrane region" description="Helical" evidence="8">
    <location>
        <begin position="201"/>
        <end position="218"/>
    </location>
</feature>
<keyword evidence="4 10" id="KW-0808">Transferase</keyword>
<dbReference type="GO" id="GO:0016763">
    <property type="term" value="F:pentosyltransferase activity"/>
    <property type="evidence" value="ECO:0007669"/>
    <property type="project" value="TreeGrafter"/>
</dbReference>
<dbReference type="GO" id="GO:0005886">
    <property type="term" value="C:plasma membrane"/>
    <property type="evidence" value="ECO:0007669"/>
    <property type="project" value="UniProtKB-SubCell"/>
</dbReference>
<evidence type="ECO:0000256" key="1">
    <source>
        <dbReference type="ARBA" id="ARBA00004651"/>
    </source>
</evidence>
<dbReference type="Proteomes" id="UP000034231">
    <property type="component" value="Unassembled WGS sequence"/>
</dbReference>
<dbReference type="InterPro" id="IPR050297">
    <property type="entry name" value="LipidA_mod_glycosyltrf_83"/>
</dbReference>
<evidence type="ECO:0000313" key="10">
    <source>
        <dbReference type="EMBL" id="KKQ48224.1"/>
    </source>
</evidence>
<accession>A0A0G0KGA0</accession>
<feature type="transmembrane region" description="Helical" evidence="8">
    <location>
        <begin position="137"/>
        <end position="155"/>
    </location>
</feature>
<keyword evidence="5 8" id="KW-0812">Transmembrane</keyword>
<dbReference type="EMBL" id="LBTX01000041">
    <property type="protein sequence ID" value="KKQ48224.1"/>
    <property type="molecule type" value="Genomic_DNA"/>
</dbReference>
<feature type="transmembrane region" description="Helical" evidence="8">
    <location>
        <begin position="7"/>
        <end position="25"/>
    </location>
</feature>
<evidence type="ECO:0000259" key="9">
    <source>
        <dbReference type="Pfam" id="PF13231"/>
    </source>
</evidence>
<keyword evidence="7 8" id="KW-0472">Membrane</keyword>
<keyword evidence="6 8" id="KW-1133">Transmembrane helix</keyword>
<dbReference type="PANTHER" id="PTHR33908">
    <property type="entry name" value="MANNOSYLTRANSFERASE YKCB-RELATED"/>
    <property type="match status" value="1"/>
</dbReference>
<dbReference type="GO" id="GO:0010041">
    <property type="term" value="P:response to iron(III) ion"/>
    <property type="evidence" value="ECO:0007669"/>
    <property type="project" value="TreeGrafter"/>
</dbReference>
<feature type="transmembrane region" description="Helical" evidence="8">
    <location>
        <begin position="64"/>
        <end position="81"/>
    </location>
</feature>
<name>A0A0G0KGA0_9BACT</name>
<feature type="transmembrane region" description="Helical" evidence="8">
    <location>
        <begin position="306"/>
        <end position="326"/>
    </location>
</feature>
<feature type="transmembrane region" description="Helical" evidence="8">
    <location>
        <begin position="111"/>
        <end position="130"/>
    </location>
</feature>
<proteinExistence type="predicted"/>
<feature type="transmembrane region" description="Helical" evidence="8">
    <location>
        <begin position="161"/>
        <end position="194"/>
    </location>
</feature>
<evidence type="ECO:0000256" key="3">
    <source>
        <dbReference type="ARBA" id="ARBA00022676"/>
    </source>
</evidence>
<organism evidence="10 11">
    <name type="scientific">Candidatus Shapirobacteria bacterium GW2011_GWE1_38_10</name>
    <dbReference type="NCBI Taxonomy" id="1618488"/>
    <lineage>
        <taxon>Bacteria</taxon>
        <taxon>Candidatus Shapironibacteriota</taxon>
    </lineage>
</organism>
<reference evidence="10 11" key="1">
    <citation type="journal article" date="2015" name="Nature">
        <title>rRNA introns, odd ribosomes, and small enigmatic genomes across a large radiation of phyla.</title>
        <authorList>
            <person name="Brown C.T."/>
            <person name="Hug L.A."/>
            <person name="Thomas B.C."/>
            <person name="Sharon I."/>
            <person name="Castelle C.J."/>
            <person name="Singh A."/>
            <person name="Wilkins M.J."/>
            <person name="Williams K.H."/>
            <person name="Banfield J.F."/>
        </authorList>
    </citation>
    <scope>NUCLEOTIDE SEQUENCE [LARGE SCALE GENOMIC DNA]</scope>
</reference>